<proteinExistence type="predicted"/>
<evidence type="ECO:0000313" key="3">
    <source>
        <dbReference type="Proteomes" id="UP001566331"/>
    </source>
</evidence>
<evidence type="ECO:0000256" key="1">
    <source>
        <dbReference type="SAM" id="SignalP"/>
    </source>
</evidence>
<dbReference type="InterPro" id="IPR010281">
    <property type="entry name" value="DUF885"/>
</dbReference>
<dbReference type="RefSeq" id="WP_370562019.1">
    <property type="nucleotide sequence ID" value="NZ_JBFWIB010000001.1"/>
</dbReference>
<dbReference type="PANTHER" id="PTHR33361:SF16">
    <property type="entry name" value="DUF885 DOMAIN-CONTAINING PROTEIN"/>
    <property type="match status" value="1"/>
</dbReference>
<dbReference type="PANTHER" id="PTHR33361">
    <property type="entry name" value="GLR0591 PROTEIN"/>
    <property type="match status" value="1"/>
</dbReference>
<gene>
    <name evidence="2" type="ORF">AB6713_06150</name>
</gene>
<sequence length="610" mass="67923">MIPPGSAAKRWAVILLACAWAGTGGAATPAPPSEEARLDAFFAQAWQRELQRSPIRQSRLGLRDAQDRWDEVGDGRREAEAAALRRDLAALEGFDNAKLGTQAALSRRLYVAFAEDRLQRLRWQRHDYLLTQMGGLHSRVPDTLISHHPVRSRADAEAYIARLQRVDGLMAEVVAALQLQEAAGVRPPRFVHALVLDAAGNQLRGRPFDDSAQDSPLYADFSTKLEQLGWPDDEKRALLQRATEALTGGFRAGYGRLIAHLEAAAELAGEEDGVWRLPDGAEYYASLLRHYTTLSVDADTLHDTGLREVAAIHAQMRAIKQAVGFEGDLQAFFAHVRTDSRFRYPDSQAGRDAYLADADTLLKEILARQDELITRIPATPVVVRAVEPWREATAPKAFYRSPQPGSSDPGVFYINLHDMGAAPRYQLPVQLYHEAVPGHHTETMIAHQLEGVPAFRRYASIAAFSEGWSLYAEALPKELGLYQDPYADFGRLSLALMRAARLVVDTGLHARRWSRDRAIAWLDANTPASHYDNRREVERYVVLPGQATAYYVGMLHIQALRERAERTRGAYFDLRGFHDTVLGSGPLPLPLLDQVVDAWIGQQLQQGDPE</sequence>
<organism evidence="2 3">
    <name type="scientific">Luteimonas salinilitoris</name>
    <dbReference type="NCBI Taxonomy" id="3237697"/>
    <lineage>
        <taxon>Bacteria</taxon>
        <taxon>Pseudomonadati</taxon>
        <taxon>Pseudomonadota</taxon>
        <taxon>Gammaproteobacteria</taxon>
        <taxon>Lysobacterales</taxon>
        <taxon>Lysobacteraceae</taxon>
        <taxon>Luteimonas</taxon>
    </lineage>
</organism>
<feature type="chain" id="PRO_5046711590" evidence="1">
    <location>
        <begin position="27"/>
        <end position="610"/>
    </location>
</feature>
<accession>A0ABV4HS09</accession>
<dbReference type="EMBL" id="JBFWIC010000006">
    <property type="protein sequence ID" value="MEZ0474199.1"/>
    <property type="molecule type" value="Genomic_DNA"/>
</dbReference>
<reference evidence="2 3" key="1">
    <citation type="submission" date="2024-07" db="EMBL/GenBank/DDBJ databases">
        <title>Luteimonas salilacus sp. nov., isolated from the shore soil of Salt Lake in Tibet of China.</title>
        <authorList>
            <person name="Zhang X."/>
            <person name="Li A."/>
        </authorList>
    </citation>
    <scope>NUCLEOTIDE SEQUENCE [LARGE SCALE GENOMIC DNA]</scope>
    <source>
        <strain evidence="2 3">B3-2-R+30</strain>
    </source>
</reference>
<keyword evidence="1" id="KW-0732">Signal</keyword>
<dbReference type="Pfam" id="PF05960">
    <property type="entry name" value="DUF885"/>
    <property type="match status" value="1"/>
</dbReference>
<name>A0ABV4HS09_9GAMM</name>
<feature type="signal peptide" evidence="1">
    <location>
        <begin position="1"/>
        <end position="26"/>
    </location>
</feature>
<protein>
    <submittedName>
        <fullName evidence="2">DUF885 family protein</fullName>
    </submittedName>
</protein>
<comment type="caution">
    <text evidence="2">The sequence shown here is derived from an EMBL/GenBank/DDBJ whole genome shotgun (WGS) entry which is preliminary data.</text>
</comment>
<keyword evidence="3" id="KW-1185">Reference proteome</keyword>
<evidence type="ECO:0000313" key="2">
    <source>
        <dbReference type="EMBL" id="MEZ0474199.1"/>
    </source>
</evidence>
<dbReference type="Proteomes" id="UP001566331">
    <property type="component" value="Unassembled WGS sequence"/>
</dbReference>